<dbReference type="InterPro" id="IPR002881">
    <property type="entry name" value="DUF58"/>
</dbReference>
<feature type="domain" description="DUF58" evidence="1">
    <location>
        <begin position="194"/>
        <end position="365"/>
    </location>
</feature>
<gene>
    <name evidence="2" type="ORF">DEO23_13800</name>
</gene>
<dbReference type="OrthoDB" id="845740at2"/>
<dbReference type="PANTHER" id="PTHR33608:SF3">
    <property type="entry name" value="SLR2013 PROTEIN"/>
    <property type="match status" value="1"/>
</dbReference>
<name>A0A2U2RH02_9MICO</name>
<evidence type="ECO:0000313" key="2">
    <source>
        <dbReference type="EMBL" id="PWH05153.1"/>
    </source>
</evidence>
<dbReference type="Pfam" id="PF01882">
    <property type="entry name" value="DUF58"/>
    <property type="match status" value="1"/>
</dbReference>
<dbReference type="RefSeq" id="WP_109276614.1">
    <property type="nucleotide sequence ID" value="NZ_QFKX01000006.1"/>
</dbReference>
<evidence type="ECO:0000259" key="1">
    <source>
        <dbReference type="Pfam" id="PF01882"/>
    </source>
</evidence>
<accession>A0A2U2RH02</accession>
<dbReference type="Proteomes" id="UP000245590">
    <property type="component" value="Unassembled WGS sequence"/>
</dbReference>
<comment type="caution">
    <text evidence="2">The sequence shown here is derived from an EMBL/GenBank/DDBJ whole genome shotgun (WGS) entry which is preliminary data.</text>
</comment>
<evidence type="ECO:0000313" key="3">
    <source>
        <dbReference type="Proteomes" id="UP000245590"/>
    </source>
</evidence>
<dbReference type="AlphaFoldDB" id="A0A2U2RH02"/>
<proteinExistence type="predicted"/>
<dbReference type="EMBL" id="QFKX01000006">
    <property type="protein sequence ID" value="PWH05153.1"/>
    <property type="molecule type" value="Genomic_DNA"/>
</dbReference>
<reference evidence="2 3" key="1">
    <citation type="submission" date="2018-05" db="EMBL/GenBank/DDBJ databases">
        <title>Brachybacterium sp. M1HQ-2T, whole genome shotgun sequence.</title>
        <authorList>
            <person name="Tuo L."/>
        </authorList>
    </citation>
    <scope>NUCLEOTIDE SEQUENCE [LARGE SCALE GENOMIC DNA]</scope>
    <source>
        <strain evidence="2 3">M1HQ-2</strain>
    </source>
</reference>
<sequence>MRIALTLRGALLGVLAVLPIVLAPHWITLVVCAVLWCAALLTDLSITPSPRRLDVRRTSPGQVRLGEDASGRLLVTNTAERPVVLRLRDCWNPTAGLAEQRAGLRLPPHERRAVEQSFHPVRRGRHRSRILVLAIRGRLGLLERRAHRVVPGELLALHAFGSRRHLPSRTRRLREIEGLAAVHQRGQGTEFDSLRDFVDGDDVRSIDWRATARRRSVVVRTWRPERDRHVLIVVDTSRTSAGRVGDAPRLDAALDATLLLMALASQAGDRVDVLCADRIPHLSVAAGNPRTVLHDVVAATAPVEPALVETDWEMMAAQIARRARRGALVVLLTPIEPGAVQQGLLPVAARVAAEHPLVIGSVADPDLESMAAERGSIGAVYRAASAAQDGLERDGVSRALERSGAHVVDVVPDDLPQAVADQYLALKAAGRL</sequence>
<dbReference type="PANTHER" id="PTHR33608">
    <property type="entry name" value="BLL2464 PROTEIN"/>
    <property type="match status" value="1"/>
</dbReference>
<protein>
    <submittedName>
        <fullName evidence="2">DUF58 domain-containing protein</fullName>
    </submittedName>
</protein>
<keyword evidence="3" id="KW-1185">Reference proteome</keyword>
<organism evidence="2 3">
    <name type="scientific">Brachybacterium endophyticum</name>
    <dbReference type="NCBI Taxonomy" id="2182385"/>
    <lineage>
        <taxon>Bacteria</taxon>
        <taxon>Bacillati</taxon>
        <taxon>Actinomycetota</taxon>
        <taxon>Actinomycetes</taxon>
        <taxon>Micrococcales</taxon>
        <taxon>Dermabacteraceae</taxon>
        <taxon>Brachybacterium</taxon>
    </lineage>
</organism>